<feature type="region of interest" description="Disordered" evidence="2">
    <location>
        <begin position="1219"/>
        <end position="1278"/>
    </location>
</feature>
<evidence type="ECO:0000313" key="7">
    <source>
        <dbReference type="EMBL" id="UVC14695.1"/>
    </source>
</evidence>
<feature type="region of interest" description="Disordered" evidence="2">
    <location>
        <begin position="660"/>
        <end position="683"/>
    </location>
</feature>
<feature type="domain" description="Strawberry notch helicase C" evidence="4">
    <location>
        <begin position="2356"/>
        <end position="2583"/>
    </location>
</feature>
<dbReference type="InterPro" id="IPR009045">
    <property type="entry name" value="Zn_M74/Hedgehog-like"/>
</dbReference>
<feature type="compositionally biased region" description="Low complexity" evidence="2">
    <location>
        <begin position="1799"/>
        <end position="1808"/>
    </location>
</feature>
<dbReference type="InterPro" id="IPR026741">
    <property type="entry name" value="SNO"/>
</dbReference>
<feature type="region of interest" description="Disordered" evidence="2">
    <location>
        <begin position="1309"/>
        <end position="1345"/>
    </location>
</feature>
<protein>
    <submittedName>
        <fullName evidence="7">Strawberry notch family protein</fullName>
    </submittedName>
</protein>
<evidence type="ECO:0000313" key="8">
    <source>
        <dbReference type="Proteomes" id="UP001058098"/>
    </source>
</evidence>
<dbReference type="Gene3D" id="3.30.1380.10">
    <property type="match status" value="1"/>
</dbReference>
<accession>A0ABY5QU28</accession>
<dbReference type="InterPro" id="IPR039187">
    <property type="entry name" value="SNO_AAA"/>
</dbReference>
<feature type="compositionally biased region" description="Basic and acidic residues" evidence="2">
    <location>
        <begin position="1814"/>
        <end position="1823"/>
    </location>
</feature>
<dbReference type="SUPFAM" id="SSF53335">
    <property type="entry name" value="S-adenosyl-L-methionine-dependent methyltransferases"/>
    <property type="match status" value="1"/>
</dbReference>
<dbReference type="Pfam" id="PF08291">
    <property type="entry name" value="Peptidase_M15_3"/>
    <property type="match status" value="1"/>
</dbReference>
<feature type="domain" description="Strawberry notch AAA" evidence="5">
    <location>
        <begin position="1904"/>
        <end position="2163"/>
    </location>
</feature>
<proteinExistence type="inferred from homology"/>
<evidence type="ECO:0000259" key="6">
    <source>
        <dbReference type="Pfam" id="PF18823"/>
    </source>
</evidence>
<evidence type="ECO:0000259" key="5">
    <source>
        <dbReference type="Pfam" id="PF13872"/>
    </source>
</evidence>
<dbReference type="Gene3D" id="3.40.50.300">
    <property type="entry name" value="P-loop containing nucleotide triphosphate hydrolases"/>
    <property type="match status" value="2"/>
</dbReference>
<dbReference type="Proteomes" id="UP001058098">
    <property type="component" value="Chromosome"/>
</dbReference>
<feature type="compositionally biased region" description="Basic and acidic residues" evidence="2">
    <location>
        <begin position="1266"/>
        <end position="1277"/>
    </location>
</feature>
<feature type="region of interest" description="Disordered" evidence="2">
    <location>
        <begin position="1697"/>
        <end position="1823"/>
    </location>
</feature>
<dbReference type="Pfam" id="PF18823">
    <property type="entry name" value="InPase"/>
    <property type="match status" value="1"/>
</dbReference>
<dbReference type="SUPFAM" id="SSF52540">
    <property type="entry name" value="P-loop containing nucleoside triphosphate hydrolases"/>
    <property type="match status" value="2"/>
</dbReference>
<feature type="region of interest" description="Disordered" evidence="2">
    <location>
        <begin position="1005"/>
        <end position="1025"/>
    </location>
</feature>
<dbReference type="PROSITE" id="PS00092">
    <property type="entry name" value="N6_MTASE"/>
    <property type="match status" value="1"/>
</dbReference>
<evidence type="ECO:0000256" key="1">
    <source>
        <dbReference type="ARBA" id="ARBA00006992"/>
    </source>
</evidence>
<feature type="region of interest" description="Disordered" evidence="2">
    <location>
        <begin position="757"/>
        <end position="779"/>
    </location>
</feature>
<dbReference type="Gene3D" id="3.40.50.150">
    <property type="entry name" value="Vaccinia Virus protein VP39"/>
    <property type="match status" value="1"/>
</dbReference>
<dbReference type="PANTHER" id="PTHR12706">
    <property type="entry name" value="STRAWBERRY NOTCH-RELATED"/>
    <property type="match status" value="1"/>
</dbReference>
<feature type="domain" description="Inorganic pyrophosphatase" evidence="6">
    <location>
        <begin position="868"/>
        <end position="1002"/>
    </location>
</feature>
<evidence type="ECO:0000256" key="2">
    <source>
        <dbReference type="SAM" id="MobiDB-lite"/>
    </source>
</evidence>
<dbReference type="InterPro" id="IPR029063">
    <property type="entry name" value="SAM-dependent_MTases_sf"/>
</dbReference>
<evidence type="ECO:0000259" key="4">
    <source>
        <dbReference type="Pfam" id="PF13871"/>
    </source>
</evidence>
<feature type="compositionally biased region" description="Pro residues" evidence="2">
    <location>
        <begin position="1320"/>
        <end position="1334"/>
    </location>
</feature>
<dbReference type="Pfam" id="PF13872">
    <property type="entry name" value="AAA_34"/>
    <property type="match status" value="1"/>
</dbReference>
<name>A0ABY5QU28_9HYPH</name>
<feature type="region of interest" description="Disordered" evidence="2">
    <location>
        <begin position="3250"/>
        <end position="3273"/>
    </location>
</feature>
<evidence type="ECO:0000259" key="3">
    <source>
        <dbReference type="Pfam" id="PF08291"/>
    </source>
</evidence>
<dbReference type="InterPro" id="IPR027417">
    <property type="entry name" value="P-loop_NTPase"/>
</dbReference>
<dbReference type="PANTHER" id="PTHR12706:SF30">
    <property type="entry name" value="PROTEIN STRAWBERRY NOTCH-RELATED"/>
    <property type="match status" value="1"/>
</dbReference>
<dbReference type="InterPro" id="IPR002052">
    <property type="entry name" value="DNA_methylase_N6_adenine_CS"/>
</dbReference>
<dbReference type="Pfam" id="PF13871">
    <property type="entry name" value="Helicase_C_4"/>
    <property type="match status" value="1"/>
</dbReference>
<comment type="similarity">
    <text evidence="1">Belongs to the SBNO family.</text>
</comment>
<gene>
    <name evidence="7" type="ORF">IHQ72_29450</name>
</gene>
<dbReference type="SUPFAM" id="SSF55166">
    <property type="entry name" value="Hedgehog/DD-peptidase"/>
    <property type="match status" value="1"/>
</dbReference>
<reference evidence="7" key="1">
    <citation type="submission" date="2020-09" db="EMBL/GenBank/DDBJ databases">
        <title>Rhizobia associated with sainfoin plants.</title>
        <authorList>
            <person name="Asharfi S."/>
            <person name="Kuzmanovic N."/>
            <person name="Bunk B."/>
            <person name="Sproeer C."/>
            <person name="Becker M."/>
            <person name="Thuenen T."/>
        </authorList>
    </citation>
    <scope>NUCLEOTIDE SEQUENCE</scope>
    <source>
        <strain evidence="7">OM4</strain>
    </source>
</reference>
<keyword evidence="8" id="KW-1185">Reference proteome</keyword>
<sequence length="4171" mass="453134">MTLNTLGLKKLDTTGLRPAGGSASPVGPFPGLIEQGNIDLAKRPSVKNADGSISTVRSMSFQNNKGEEVLIPTVADDGSRILSDQEAKEQYGRTGQYLGKFDTPEHATGYAEALHSQQEKFYSPAPQTSGLNVDGLKKLDTSGLTAMPAIGRADPMSEDRSVPFGSVARGFNRLQQAGTMIKRETGFITDEEAAKDLVRDELDIANYPPSPAVEQGMKEIAESKGWGGGAYAIISNPSAVLSTIGESVPQSIAPLAGGIAGGAAGGAAGSVVPVAGTAAGATAGLVGGTFIGSFAGEYSATIIDTMRKHGVDFNDDAKVVAAFQNPVLMAEAREHAIKRGIPIAAFDALSFGVAGRIGKPVAELAVQAGTGAAGEASAQYVDEGEVSKPADVLMEGMAEVVTGVPEIGIGMARQGKGSRLRSVEAVPDGALPADQIIGLDPESEEAVNGRIDEAFGQEMAGFDPTARVEQAFEPQPPAVGMPVTPAPLDAGGLTPVAPVSRETNGEPPVPPGMVRLYHSGQPVADGESGRWVSTNRRYASDYRSDLPLHYIDVPANDPRVNNADIPEQGVKQGFTFNFETTPEEASRLQQIDRQAVPAAPPVADPSLIPVEDQPRGMAAIVPEPESFTIESGSADVKNVRPEVLDRFQQLQDAFGAQLPIKSGFRDPERNAKAGGAKQSQHMDGNALDIDVRGMPISERVRLIEAASAMGFTGIGVYNNAIHVDLGARRYWGPNYHAETLPTWAADVVNRHMGGQIEQAPRRPGSIPTAEMIPGANDSRPNLDTLLSDKRKLSDIVAERKAAEEFTPTATWRTVPTGANVEGLETKTENGATMARLQPAPGTREAPVVIERPSDIHINAEQTVEPTPAQAEAGNYRKRHVEWQGMPIAIETEAGQERTGIDPSGKPWSVRMPAPYGYLKRTNGADGDAVDIYLGQENTGSVFVVDQIDPRTGKFDEHKVMLGYNDLQSAMDTYEAAFSDGSGPTRAGAVSGMTVAQFRQWLKNGNPKKPVAYTKPEQKRSGGGTAGTPDIVQFLAQAGGLQDYQGELRSLDLRNLFVPGAGRLVRSGGLTLDRARELAEEAGYLGQSGQYQVSTIPDLLNAIDATRRGQRVFSRADQAKGAGIKVPGDPGESRTEAILDDLKQTLQALGANLRPAEMAEIEALIADGWWPEEAAVEVMERHALAIDAETEQSEQTEDIDNVIPFDPAAEDRQGEAIAPAVAQPAEPERRGPEGTPQGGDESGSGEPARGADEVAAKSQWRQIGVNQDDRPLFEDQRGVRSFTTDGGIRITEPVTLKPDGGISVRGRSAAYEPVEQAPSAPKAPEPAPPAAPEPPTQADTGFGTPEKPDVLNLGIAFAEYFSSPDNGFPSIAQARQFAAERVGGAIKPGTEAAKAVDEAIEVGAVLAGREIVKASKGSGDKITFDRLVSLYRRQPNLSVRTSTSIQNQAYSTPVPLAYVASRLAEVSEAGSVYEPTAGNGALLIEATPDQVFANELDPERAAMLRELRFDTTSEDAAGDKAGANLPSGGVDAVIANPPFGAVHEEGGKTRQFKIDERYTTGEIDHAISLSALDRMKDDGSAVLILGGVNKLAKTEEARSNAYNGKAKREFYLTLYSRYNVVDHFTVAGELYEKQGAGWPVDVIVIRGKGKSALRLPAADVPRVLNSWNEVKGLLDARYDRATRPTGGQDVRPVVEAAAEPAHRGNAPDNVAVRGVEPSGAGPVAEAADGQPASVQPGPDRQQREPVPAPQPQSDAGVQASDGGEQPAADGRRPDVTGDLFGAAPAPQEVRQGNREAIQPTEAAAETAAAIGSDGEQAKTKRAPKIDTADRQVAYKPKSAQSGMGTLVPVNMQTTVSESLAALSKKVGDLDTFVAKELGYPKDKLGDYFAAEQVDGVALAIENFRKNAGFIVGDQTGIGKGRQVAAVLRWAMRNKKTPIFVTEKPNLYADMYRDLVDIGIVEMLGREPKILMTNSGESVPLDEEGTKFIKSQGPGPHSQLMRRMATAGKLDGFDLVFTTYSQMQTVKGEQTERMAFLRAMVGANGVVVFDESHNAGGNAAGMVDDKAMNRATFAREIAQTADAVLYSSATYAKRPDVMDLYAKTDMRLAVDDITKLGELIQRGGVPMQQIVATMLSKAGQYVRRERSFDGVVYDSPVVPVDRKTYERFSTSIKAIQTFSEDHVKGASKAIDKEMKADAKQISSDNSTGGAGATSTNFTSIMHNVINQILLALKADVAANTAIESIAKGEKPVITLANTLESFLDEYASEKGLKPGDAISINFADLLIRYLERSRVLIIRKPFAKKGESERHYLTDDELGPSGVAAFKAAKKLIQDGDFGSLPVSPIDWIRSRIAQAGHKVGEITGRSMVIDYRADGTQVLQMRAGSAKSIAGRRKAITDFNGGALDAMILNQAGSTGLSLHASEKVKDRRKRHMIIAQAEGNIDTHMQMLGRVHRTGQVVTPRYSQLVANVPAEKRPASVLAKKMASLNANTTASRDSALTAKDVPDFMNEYGDRVAAAVMSDNPDIHEMLGEPLNEAKDGFDHTEAMRKVTGRIPLLPLDVQELVYEMLESEYTSFIAQVEASGENALEAKTLDLDARTIEHRQVKEPSGTDSPFADGVYFEKVDVKKLGKPMSSVQVVQAIAEAAGEDAGNVTPETAQAALTRLERSTTTKYREQWKSVYAEFDAYRKFMVGDVEKPDVRAAMETRLADIEKRFTALMNMFAPATGVRLKTESMGNLYGIVVSIKRTGKTKNPLAMGSWKVTIATADASRQMTIPFSQLYTARTAPSEPSPAQIEVEEARSIGSMPIIKAFDDMQQSRREERIVVTGNLLAGYDVVNARGSIVNFTDDEGRLRSGIMMRRDFDPETFLGTRPVRFNIADHILRFLDRVPAAALYSTDRLAGVKRLGNGDIRVITDGGRNKGGQYYLNRGVLDAAGRDFVKVGGEMRIDIPPTTALRVLDAMRKAGAVFETKENLDVAREITGDTGGKQMFALRQGQPRVITERFKAADGGESRSEILLADSFAAETDRIEGALRKELDRLGLTDVGLRLAQSIRFIVDGKAFPADGRYFRGLIDVALDAKNPANVLHHEALHAMRRAGLFTEEEWQALSNTSMREWTERYKIAARYAGFPDWAQIEEGIAHAYADWATEKFNAGGLIARAFRKIRNFIEALGNALHGLGFQTSNDIFAKIGSGEIGNRPRASDSGDVAYAIPSMDNDLFAKEVVETMDGPREQFVIPGAEKISDKERAERLMQGRKASSKPQRDASGLPLFGDEKDQTSLFKMRREPKTAADGQRVAQGLIARGQPIDRALRVPFQFFGGVNKQGQWKPGLYLSDKAAKIITDAKFSPAGRFSWMNGTLEAARAGLIDRYGLDADYVGRERKRSLDERRIMMEGVEVLKSLKDQNVGVSEAKVLQAILTGEKVDDADMGKLAEPIRNAIDELGQEAVSLGLLSAESFERNRGAYLHRVYAKNEVDQTGLSRMVGRIMGRNRKKIIGDQFKGRGIFLDIDASRLVKDDPEWNLAKRGRPVKGEKFRVLDQVEMQEDALADGPKERTVRRVYWPADRDVPLKYAGFKDNGLWEIRGEKGDKLVLWRDYTKAERANMGEILDARYNIGKTYMMMAHDLATGRFYKDIAENEQWTVSKEPAAKWKDASDAGRYWADSEIAYIKVPDSAIPQSGGKKRWGALAGKWVRAEIWRDLNEIEIMSRPTVWRQLLTQWKLNKTARSPVVHMNNVMSNLMFMDMADIRLQDLKAGVQSFVSRDEHYQEALKNGAFGADMVSADLRDNVLKPILDEIAKAEADASAGTFTSKARVMSKIADRLWTWAKLVDRKMLDAYRIEDELFRMATYMRRRQLGDEPAVAADFARQQFLDYDIRAPWVNAARNTVLPFIAYSYRAVPLIARAMATRPWKLPKYFLIAYALNALAYGWDDDDEEERERASLRDEEQGYAWIGVPRMLRLPFRDGNGLPMFLDIRRWIPAGDVFDTNQGSGALPIPAPIQLGGPMMMAAELALNKQGFTGDPITNDLTDDWWDKAGKVGDYAWKSWMPSAAWVPNSWYWTKIENSLKGATDAKGRDYDLPSALASSVGIKVKGQDVQEGLFWHGYDMKKVEQELRAQARALGRKRERNLISQGEFDRSMSSIMTKMDNLAEKRADLGRVAGGDDEADDTEE</sequence>
<dbReference type="EMBL" id="CP062229">
    <property type="protein sequence ID" value="UVC14695.1"/>
    <property type="molecule type" value="Genomic_DNA"/>
</dbReference>
<dbReference type="InterPro" id="IPR041595">
    <property type="entry name" value="Inorganic_Pase"/>
</dbReference>
<organism evidence="7 8">
    <name type="scientific">Mesorhizobium onobrychidis</name>
    <dbReference type="NCBI Taxonomy" id="2775404"/>
    <lineage>
        <taxon>Bacteria</taxon>
        <taxon>Pseudomonadati</taxon>
        <taxon>Pseudomonadota</taxon>
        <taxon>Alphaproteobacteria</taxon>
        <taxon>Hyphomicrobiales</taxon>
        <taxon>Phyllobacteriaceae</taxon>
        <taxon>Mesorhizobium</taxon>
    </lineage>
</organism>
<dbReference type="RefSeq" id="WP_258119078.1">
    <property type="nucleotide sequence ID" value="NZ_CP062229.1"/>
</dbReference>
<dbReference type="InterPro" id="IPR013230">
    <property type="entry name" value="Peptidase_M15A_C"/>
</dbReference>
<feature type="domain" description="Peptidase M15A C-terminal" evidence="3">
    <location>
        <begin position="637"/>
        <end position="724"/>
    </location>
</feature>
<dbReference type="InterPro" id="IPR026937">
    <property type="entry name" value="SBNO_Helicase_C_dom"/>
</dbReference>